<dbReference type="Pfam" id="PF00149">
    <property type="entry name" value="Metallophos"/>
    <property type="match status" value="1"/>
</dbReference>
<dbReference type="InterPro" id="IPR050126">
    <property type="entry name" value="Ap4A_hydrolase"/>
</dbReference>
<evidence type="ECO:0000313" key="2">
    <source>
        <dbReference type="EMBL" id="MFC6591856.1"/>
    </source>
</evidence>
<dbReference type="SUPFAM" id="SSF56300">
    <property type="entry name" value="Metallo-dependent phosphatases"/>
    <property type="match status" value="1"/>
</dbReference>
<dbReference type="EMBL" id="JBHSWD010000001">
    <property type="protein sequence ID" value="MFC6591856.1"/>
    <property type="molecule type" value="Genomic_DNA"/>
</dbReference>
<organism evidence="2 3">
    <name type="scientific">Deinococcus lacus</name>
    <dbReference type="NCBI Taxonomy" id="392561"/>
    <lineage>
        <taxon>Bacteria</taxon>
        <taxon>Thermotogati</taxon>
        <taxon>Deinococcota</taxon>
        <taxon>Deinococci</taxon>
        <taxon>Deinococcales</taxon>
        <taxon>Deinococcaceae</taxon>
        <taxon>Deinococcus</taxon>
    </lineage>
</organism>
<comment type="caution">
    <text evidence="2">The sequence shown here is derived from an EMBL/GenBank/DDBJ whole genome shotgun (WGS) entry which is preliminary data.</text>
</comment>
<evidence type="ECO:0000313" key="3">
    <source>
        <dbReference type="Proteomes" id="UP001596297"/>
    </source>
</evidence>
<proteinExistence type="predicted"/>
<dbReference type="CDD" id="cd00838">
    <property type="entry name" value="MPP_superfamily"/>
    <property type="match status" value="1"/>
</dbReference>
<protein>
    <submittedName>
        <fullName evidence="2">Metallophosphoesterase family protein</fullName>
    </submittedName>
</protein>
<dbReference type="PANTHER" id="PTHR42850">
    <property type="entry name" value="METALLOPHOSPHOESTERASE"/>
    <property type="match status" value="1"/>
</dbReference>
<dbReference type="PANTHER" id="PTHR42850:SF2">
    <property type="entry name" value="BLL5683 PROTEIN"/>
    <property type="match status" value="1"/>
</dbReference>
<sequence>MGVRLLLMSDIHANGPAMRAVLEHALSGGQRYDRVYHLGDAVGYGPHPREVVQKLRTMEAQCVMGNHDQMLLGLLGGQPRSTPAT</sequence>
<gene>
    <name evidence="2" type="ORF">ACFP81_07435</name>
</gene>
<dbReference type="RefSeq" id="WP_380082866.1">
    <property type="nucleotide sequence ID" value="NZ_JBHSWD010000001.1"/>
</dbReference>
<dbReference type="Proteomes" id="UP001596297">
    <property type="component" value="Unassembled WGS sequence"/>
</dbReference>
<dbReference type="Gene3D" id="3.60.21.10">
    <property type="match status" value="1"/>
</dbReference>
<reference evidence="3" key="1">
    <citation type="journal article" date="2019" name="Int. J. Syst. Evol. Microbiol.">
        <title>The Global Catalogue of Microorganisms (GCM) 10K type strain sequencing project: providing services to taxonomists for standard genome sequencing and annotation.</title>
        <authorList>
            <consortium name="The Broad Institute Genomics Platform"/>
            <consortium name="The Broad Institute Genome Sequencing Center for Infectious Disease"/>
            <person name="Wu L."/>
            <person name="Ma J."/>
        </authorList>
    </citation>
    <scope>NUCLEOTIDE SEQUENCE [LARGE SCALE GENOMIC DNA]</scope>
    <source>
        <strain evidence="3">CGMCC 1.15772</strain>
    </source>
</reference>
<keyword evidence="3" id="KW-1185">Reference proteome</keyword>
<accession>A0ABW1YC33</accession>
<feature type="domain" description="Calcineurin-like phosphoesterase" evidence="1">
    <location>
        <begin position="4"/>
        <end position="69"/>
    </location>
</feature>
<evidence type="ECO:0000259" key="1">
    <source>
        <dbReference type="Pfam" id="PF00149"/>
    </source>
</evidence>
<dbReference type="InterPro" id="IPR029052">
    <property type="entry name" value="Metallo-depent_PP-like"/>
</dbReference>
<name>A0ABW1YC33_9DEIO</name>
<dbReference type="InterPro" id="IPR004843">
    <property type="entry name" value="Calcineurin-like_PHP"/>
</dbReference>